<gene>
    <name evidence="2" type="ORF">GCM10011517_14460</name>
</gene>
<reference evidence="2" key="2">
    <citation type="submission" date="2020-09" db="EMBL/GenBank/DDBJ databases">
        <authorList>
            <person name="Sun Q."/>
            <person name="Zhou Y."/>
        </authorList>
    </citation>
    <scope>NUCLEOTIDE SEQUENCE</scope>
    <source>
        <strain evidence="2">CGMCC 1.16012</strain>
    </source>
</reference>
<dbReference type="Proteomes" id="UP000606730">
    <property type="component" value="Unassembled WGS sequence"/>
</dbReference>
<organism evidence="2 3">
    <name type="scientific">Actibacterium pelagium</name>
    <dbReference type="NCBI Taxonomy" id="2029103"/>
    <lineage>
        <taxon>Bacteria</taxon>
        <taxon>Pseudomonadati</taxon>
        <taxon>Pseudomonadota</taxon>
        <taxon>Alphaproteobacteria</taxon>
        <taxon>Rhodobacterales</taxon>
        <taxon>Roseobacteraceae</taxon>
        <taxon>Actibacterium</taxon>
    </lineage>
</organism>
<dbReference type="Gene3D" id="3.30.1130.10">
    <property type="match status" value="1"/>
</dbReference>
<dbReference type="GO" id="GO:0006760">
    <property type="term" value="P:folic acid-containing compound metabolic process"/>
    <property type="evidence" value="ECO:0007669"/>
    <property type="project" value="InterPro"/>
</dbReference>
<evidence type="ECO:0000313" key="2">
    <source>
        <dbReference type="EMBL" id="GGE47741.1"/>
    </source>
</evidence>
<evidence type="ECO:0000313" key="3">
    <source>
        <dbReference type="Proteomes" id="UP000606730"/>
    </source>
</evidence>
<accession>A0A917EK83</accession>
<dbReference type="EMBL" id="BMKN01000001">
    <property type="protein sequence ID" value="GGE47741.1"/>
    <property type="molecule type" value="Genomic_DNA"/>
</dbReference>
<name>A0A917EK83_9RHOB</name>
<sequence length="312" mass="34618">MTDEIRLAFAHPDARAQASTDSVTPPDRISLRDYEVEVEIGAFQSERGATQRVRFNIVVEVRPAPEPLNDDVDRILSYDTITDAIHSELSSERLNLLETLSERIADYILTEPLALRVFVRIEKLDRGPGALGVEIVRQREAEKPRLVDEDPHHWVAPAVVFLTNEGIAHPDLPKWLDRLEAREVPVILAVGPADQPAPQAGHMMAQRRIDLLAIEQNAWVLAGQDDRCVVTQTRTELDWATKHGQMVVWAPSKMVLDAVDGPSAQPRDTQDLMEWFAGQVHAEELVVIGAEAPATSALPVRAVSLKDAAQTL</sequence>
<proteinExistence type="predicted"/>
<reference evidence="2" key="1">
    <citation type="journal article" date="2014" name="Int. J. Syst. Evol. Microbiol.">
        <title>Complete genome sequence of Corynebacterium casei LMG S-19264T (=DSM 44701T), isolated from a smear-ripened cheese.</title>
        <authorList>
            <consortium name="US DOE Joint Genome Institute (JGI-PGF)"/>
            <person name="Walter F."/>
            <person name="Albersmeier A."/>
            <person name="Kalinowski J."/>
            <person name="Ruckert C."/>
        </authorList>
    </citation>
    <scope>NUCLEOTIDE SEQUENCE</scope>
    <source>
        <strain evidence="2">CGMCC 1.16012</strain>
    </source>
</reference>
<evidence type="ECO:0000259" key="1">
    <source>
        <dbReference type="SMART" id="SM00905"/>
    </source>
</evidence>
<dbReference type="InterPro" id="IPR006157">
    <property type="entry name" value="FolB_dom"/>
</dbReference>
<dbReference type="OrthoDB" id="7678026at2"/>
<dbReference type="RefSeq" id="WP_095595750.1">
    <property type="nucleotide sequence ID" value="NZ_BMKN01000001.1"/>
</dbReference>
<dbReference type="InterPro" id="IPR043133">
    <property type="entry name" value="GTP-CH-I_C/QueF"/>
</dbReference>
<protein>
    <submittedName>
        <fullName evidence="2">Diguanylate cyclase</fullName>
    </submittedName>
</protein>
<keyword evidence="3" id="KW-1185">Reference proteome</keyword>
<feature type="domain" description="Dihydroneopterin aldolase/epimerase" evidence="1">
    <location>
        <begin position="29"/>
        <end position="137"/>
    </location>
</feature>
<dbReference type="SUPFAM" id="SSF55620">
    <property type="entry name" value="Tetrahydrobiopterin biosynthesis enzymes-like"/>
    <property type="match status" value="1"/>
</dbReference>
<dbReference type="AlphaFoldDB" id="A0A917EK83"/>
<dbReference type="Pfam" id="PF02152">
    <property type="entry name" value="FolB"/>
    <property type="match status" value="1"/>
</dbReference>
<dbReference type="SMART" id="SM00905">
    <property type="entry name" value="FolB"/>
    <property type="match status" value="1"/>
</dbReference>
<comment type="caution">
    <text evidence="2">The sequence shown here is derived from an EMBL/GenBank/DDBJ whole genome shotgun (WGS) entry which is preliminary data.</text>
</comment>
<dbReference type="GO" id="GO:0004150">
    <property type="term" value="F:dihydroneopterin aldolase activity"/>
    <property type="evidence" value="ECO:0007669"/>
    <property type="project" value="InterPro"/>
</dbReference>